<keyword evidence="4" id="KW-1185">Reference proteome</keyword>
<feature type="signal peptide" evidence="2">
    <location>
        <begin position="1"/>
        <end position="20"/>
    </location>
</feature>
<proteinExistence type="predicted"/>
<dbReference type="InterPro" id="IPR021357">
    <property type="entry name" value="DUF2782"/>
</dbReference>
<keyword evidence="2" id="KW-0732">Signal</keyword>
<dbReference type="Pfam" id="PF11191">
    <property type="entry name" value="DUF2782"/>
    <property type="match status" value="1"/>
</dbReference>
<dbReference type="EMBL" id="FZOA01000006">
    <property type="protein sequence ID" value="SNR90282.1"/>
    <property type="molecule type" value="Genomic_DNA"/>
</dbReference>
<reference evidence="4" key="1">
    <citation type="submission" date="2017-06" db="EMBL/GenBank/DDBJ databases">
        <authorList>
            <person name="Varghese N."/>
            <person name="Submissions S."/>
        </authorList>
    </citation>
    <scope>NUCLEOTIDE SEQUENCE [LARGE SCALE GENOMIC DNA]</scope>
    <source>
        <strain evidence="4">Ca-68</strain>
    </source>
</reference>
<name>A0A239A4C5_9PROT</name>
<organism evidence="3 4">
    <name type="scientific">Methylobacillus rhizosphaerae</name>
    <dbReference type="NCBI Taxonomy" id="551994"/>
    <lineage>
        <taxon>Bacteria</taxon>
        <taxon>Pseudomonadati</taxon>
        <taxon>Pseudomonadota</taxon>
        <taxon>Betaproteobacteria</taxon>
        <taxon>Nitrosomonadales</taxon>
        <taxon>Methylophilaceae</taxon>
        <taxon>Methylobacillus</taxon>
    </lineage>
</organism>
<evidence type="ECO:0000256" key="1">
    <source>
        <dbReference type="SAM" id="MobiDB-lite"/>
    </source>
</evidence>
<feature type="region of interest" description="Disordered" evidence="1">
    <location>
        <begin position="25"/>
        <end position="49"/>
    </location>
</feature>
<feature type="compositionally biased region" description="Pro residues" evidence="1">
    <location>
        <begin position="30"/>
        <end position="39"/>
    </location>
</feature>
<sequence length="112" mass="12731">MRVMKKLWVLALLLPLTAFAAEVPDNLEPLPEPPPPPPGVQDEAPEPEVTITKRGEDTVEEYRINGELYMMKVTPRVGKPYYLTKEDENAGWSRNDGVAQPISIPKWVLFRF</sequence>
<dbReference type="OrthoDB" id="5296182at2"/>
<evidence type="ECO:0008006" key="5">
    <source>
        <dbReference type="Google" id="ProtNLM"/>
    </source>
</evidence>
<gene>
    <name evidence="3" type="ORF">SAMN05192560_1679</name>
</gene>
<dbReference type="AlphaFoldDB" id="A0A239A4C5"/>
<dbReference type="Gene3D" id="2.20.130.30">
    <property type="entry name" value="Protein of unknown function DUF2782"/>
    <property type="match status" value="1"/>
</dbReference>
<accession>A0A239A4C5</accession>
<feature type="chain" id="PRO_5012353580" description="DUF2782 domain-containing protein" evidence="2">
    <location>
        <begin position="21"/>
        <end position="112"/>
    </location>
</feature>
<dbReference type="Proteomes" id="UP000198305">
    <property type="component" value="Unassembled WGS sequence"/>
</dbReference>
<protein>
    <recommendedName>
        <fullName evidence="5">DUF2782 domain-containing protein</fullName>
    </recommendedName>
</protein>
<evidence type="ECO:0000313" key="4">
    <source>
        <dbReference type="Proteomes" id="UP000198305"/>
    </source>
</evidence>
<evidence type="ECO:0000313" key="3">
    <source>
        <dbReference type="EMBL" id="SNR90282.1"/>
    </source>
</evidence>
<evidence type="ECO:0000256" key="2">
    <source>
        <dbReference type="SAM" id="SignalP"/>
    </source>
</evidence>